<dbReference type="InterPro" id="IPR001117">
    <property type="entry name" value="Cu-oxidase_2nd"/>
</dbReference>
<sequence length="465" mass="51218">MHSFQGWLSPLVFLCHVQWVTSKVVQFELNLTWENHEVAGATRKMVRSNGQFPAFVDIFFLTGIEQRGTPWSDGVPGLSQRPVPPGDQYLYKWKATYHRTHMYHAHTRSQIDDGLHLTSEEIWQAQLASGIERSVMCQPQDRINALTTPEQKLALGNRTYTDMGCLPPGKPVNASLTPKGFFRGCEPSQGQTEVFEVAPTSRHKSWDMLSMAGTTQLIFSIDQHPLYVSAVGGGYIEPLHVDAITIPIGTRCSVMVRLDQPASGYTVRAANSGANQVINGTGVMTYKTSTQSQKTSSQPWVTEVSTNPTANTVFLNEKSVVHFPAEAPSLHVDQTHILKVEHAGASTSGNWSSIPAKYIITILNNTWVDLIINVATVGQPPHPIHKHSNKYCTGAFTNASVAEAMQHIPESFNFGNPQIRDMFPSLSATTGPSWLAIRYHVMHLRGGMALAVLNSVDAWSHVPGL</sequence>
<evidence type="ECO:0000259" key="8">
    <source>
        <dbReference type="Pfam" id="PF07732"/>
    </source>
</evidence>
<evidence type="ECO:0000256" key="5">
    <source>
        <dbReference type="ARBA" id="ARBA00023180"/>
    </source>
</evidence>
<evidence type="ECO:0000256" key="2">
    <source>
        <dbReference type="ARBA" id="ARBA00022723"/>
    </source>
</evidence>
<dbReference type="InterPro" id="IPR011707">
    <property type="entry name" value="Cu-oxidase-like_N"/>
</dbReference>
<dbReference type="SUPFAM" id="SSF49503">
    <property type="entry name" value="Cupredoxins"/>
    <property type="match status" value="2"/>
</dbReference>
<dbReference type="GO" id="GO:0016491">
    <property type="term" value="F:oxidoreductase activity"/>
    <property type="evidence" value="ECO:0007669"/>
    <property type="project" value="UniProtKB-KW"/>
</dbReference>
<feature type="domain" description="Plastocyanin-like" evidence="8">
    <location>
        <begin position="62"/>
        <end position="115"/>
    </location>
</feature>
<evidence type="ECO:0000256" key="3">
    <source>
        <dbReference type="ARBA" id="ARBA00023002"/>
    </source>
</evidence>
<dbReference type="PANTHER" id="PTHR11709">
    <property type="entry name" value="MULTI-COPPER OXIDASE"/>
    <property type="match status" value="1"/>
</dbReference>
<dbReference type="AlphaFoldDB" id="A0A5N5X068"/>
<protein>
    <recommendedName>
        <fullName evidence="11">Cupredoxin</fullName>
    </recommendedName>
</protein>
<accession>A0A5N5X068</accession>
<feature type="domain" description="Plastocyanin-like" evidence="7">
    <location>
        <begin position="173"/>
        <end position="287"/>
    </location>
</feature>
<evidence type="ECO:0000256" key="1">
    <source>
        <dbReference type="ARBA" id="ARBA00010609"/>
    </source>
</evidence>
<dbReference type="InterPro" id="IPR008972">
    <property type="entry name" value="Cupredoxin"/>
</dbReference>
<dbReference type="PANTHER" id="PTHR11709:SF488">
    <property type="entry name" value="LACCASE-RELATED"/>
    <property type="match status" value="1"/>
</dbReference>
<feature type="signal peptide" evidence="6">
    <location>
        <begin position="1"/>
        <end position="22"/>
    </location>
</feature>
<dbReference type="Gene3D" id="2.60.40.420">
    <property type="entry name" value="Cupredoxins - blue copper proteins"/>
    <property type="match status" value="2"/>
</dbReference>
<keyword evidence="10" id="KW-1185">Reference proteome</keyword>
<keyword evidence="2" id="KW-0479">Metal-binding</keyword>
<reference evidence="9 10" key="1">
    <citation type="submission" date="2019-04" db="EMBL/GenBank/DDBJ databases">
        <title>Friends and foes A comparative genomics study of 23 Aspergillus species from section Flavi.</title>
        <authorList>
            <consortium name="DOE Joint Genome Institute"/>
            <person name="Kjaerbolling I."/>
            <person name="Vesth T."/>
            <person name="Frisvad J.C."/>
            <person name="Nybo J.L."/>
            <person name="Theobald S."/>
            <person name="Kildgaard S."/>
            <person name="Isbrandt T."/>
            <person name="Kuo A."/>
            <person name="Sato A."/>
            <person name="Lyhne E.K."/>
            <person name="Kogle M.E."/>
            <person name="Wiebenga A."/>
            <person name="Kun R.S."/>
            <person name="Lubbers R.J."/>
            <person name="Makela M.R."/>
            <person name="Barry K."/>
            <person name="Chovatia M."/>
            <person name="Clum A."/>
            <person name="Daum C."/>
            <person name="Haridas S."/>
            <person name="He G."/>
            <person name="LaButti K."/>
            <person name="Lipzen A."/>
            <person name="Mondo S."/>
            <person name="Riley R."/>
            <person name="Salamov A."/>
            <person name="Simmons B.A."/>
            <person name="Magnuson J.K."/>
            <person name="Henrissat B."/>
            <person name="Mortensen U.H."/>
            <person name="Larsen T.O."/>
            <person name="Devries R.P."/>
            <person name="Grigoriev I.V."/>
            <person name="Machida M."/>
            <person name="Baker S.E."/>
            <person name="Andersen M.R."/>
        </authorList>
    </citation>
    <scope>NUCLEOTIDE SEQUENCE [LARGE SCALE GENOMIC DNA]</scope>
    <source>
        <strain evidence="9 10">CBS 151.66</strain>
    </source>
</reference>
<evidence type="ECO:0000313" key="10">
    <source>
        <dbReference type="Proteomes" id="UP000326565"/>
    </source>
</evidence>
<dbReference type="InterPro" id="IPR045087">
    <property type="entry name" value="Cu-oxidase_fam"/>
</dbReference>
<name>A0A5N5X068_9EURO</name>
<keyword evidence="3" id="KW-0560">Oxidoreductase</keyword>
<dbReference type="OrthoDB" id="2121828at2759"/>
<gene>
    <name evidence="9" type="ORF">BDV29DRAFT_202149</name>
</gene>
<evidence type="ECO:0000256" key="6">
    <source>
        <dbReference type="SAM" id="SignalP"/>
    </source>
</evidence>
<keyword evidence="6" id="KW-0732">Signal</keyword>
<proteinExistence type="inferred from homology"/>
<feature type="chain" id="PRO_5024798402" description="Cupredoxin" evidence="6">
    <location>
        <begin position="23"/>
        <end position="465"/>
    </location>
</feature>
<evidence type="ECO:0008006" key="11">
    <source>
        <dbReference type="Google" id="ProtNLM"/>
    </source>
</evidence>
<dbReference type="Pfam" id="PF00394">
    <property type="entry name" value="Cu-oxidase"/>
    <property type="match status" value="1"/>
</dbReference>
<dbReference type="Proteomes" id="UP000326565">
    <property type="component" value="Unassembled WGS sequence"/>
</dbReference>
<dbReference type="Pfam" id="PF07732">
    <property type="entry name" value="Cu-oxidase_3"/>
    <property type="match status" value="1"/>
</dbReference>
<dbReference type="GO" id="GO:0005507">
    <property type="term" value="F:copper ion binding"/>
    <property type="evidence" value="ECO:0007669"/>
    <property type="project" value="InterPro"/>
</dbReference>
<evidence type="ECO:0000259" key="7">
    <source>
        <dbReference type="Pfam" id="PF00394"/>
    </source>
</evidence>
<evidence type="ECO:0000313" key="9">
    <source>
        <dbReference type="EMBL" id="KAB8072790.1"/>
    </source>
</evidence>
<keyword evidence="5" id="KW-0325">Glycoprotein</keyword>
<organism evidence="9 10">
    <name type="scientific">Aspergillus leporis</name>
    <dbReference type="NCBI Taxonomy" id="41062"/>
    <lineage>
        <taxon>Eukaryota</taxon>
        <taxon>Fungi</taxon>
        <taxon>Dikarya</taxon>
        <taxon>Ascomycota</taxon>
        <taxon>Pezizomycotina</taxon>
        <taxon>Eurotiomycetes</taxon>
        <taxon>Eurotiomycetidae</taxon>
        <taxon>Eurotiales</taxon>
        <taxon>Aspergillaceae</taxon>
        <taxon>Aspergillus</taxon>
        <taxon>Aspergillus subgen. Circumdati</taxon>
    </lineage>
</organism>
<evidence type="ECO:0000256" key="4">
    <source>
        <dbReference type="ARBA" id="ARBA00023008"/>
    </source>
</evidence>
<keyword evidence="4" id="KW-0186">Copper</keyword>
<dbReference type="EMBL" id="ML732239">
    <property type="protein sequence ID" value="KAB8072790.1"/>
    <property type="molecule type" value="Genomic_DNA"/>
</dbReference>
<comment type="similarity">
    <text evidence="1">Belongs to the multicopper oxidase family.</text>
</comment>